<evidence type="ECO:0000259" key="1">
    <source>
        <dbReference type="Pfam" id="PF07727"/>
    </source>
</evidence>
<keyword evidence="3" id="KW-1185">Reference proteome</keyword>
<feature type="domain" description="Reverse transcriptase Ty1/copia-type" evidence="1">
    <location>
        <begin position="3"/>
        <end position="83"/>
    </location>
</feature>
<evidence type="ECO:0000313" key="2">
    <source>
        <dbReference type="EMBL" id="KAH1114597.1"/>
    </source>
</evidence>
<comment type="caution">
    <text evidence="2">The sequence shown here is derived from an EMBL/GenBank/DDBJ whole genome shotgun (WGS) entry which is preliminary data.</text>
</comment>
<name>A0A9D4ADY5_9ROSI</name>
<dbReference type="InterPro" id="IPR013103">
    <property type="entry name" value="RVT_2"/>
</dbReference>
<dbReference type="Pfam" id="PF07727">
    <property type="entry name" value="RVT_2"/>
    <property type="match status" value="1"/>
</dbReference>
<dbReference type="PANTHER" id="PTHR11439">
    <property type="entry name" value="GAG-POL-RELATED RETROTRANSPOSON"/>
    <property type="match status" value="1"/>
</dbReference>
<gene>
    <name evidence="2" type="ORF">J1N35_007975</name>
</gene>
<dbReference type="PANTHER" id="PTHR11439:SF511">
    <property type="match status" value="1"/>
</dbReference>
<dbReference type="Proteomes" id="UP000828251">
    <property type="component" value="Unassembled WGS sequence"/>
</dbReference>
<dbReference type="OrthoDB" id="998494at2759"/>
<dbReference type="AlphaFoldDB" id="A0A9D4ADY5"/>
<evidence type="ECO:0000313" key="3">
    <source>
        <dbReference type="Proteomes" id="UP000828251"/>
    </source>
</evidence>
<accession>A0A9D4ADY5</accession>
<dbReference type="EMBL" id="JAIQCV010000003">
    <property type="protein sequence ID" value="KAH1114597.1"/>
    <property type="molecule type" value="Genomic_DNA"/>
</dbReference>
<dbReference type="CDD" id="cd09272">
    <property type="entry name" value="RNase_HI_RT_Ty1"/>
    <property type="match status" value="1"/>
</dbReference>
<proteinExistence type="predicted"/>
<reference evidence="2 3" key="1">
    <citation type="journal article" date="2021" name="Plant Biotechnol. J.">
        <title>Multi-omics assisted identification of the key and species-specific regulatory components of drought-tolerant mechanisms in Gossypium stocksii.</title>
        <authorList>
            <person name="Yu D."/>
            <person name="Ke L."/>
            <person name="Zhang D."/>
            <person name="Wu Y."/>
            <person name="Sun Y."/>
            <person name="Mei J."/>
            <person name="Sun J."/>
            <person name="Sun Y."/>
        </authorList>
    </citation>
    <scope>NUCLEOTIDE SEQUENCE [LARGE SCALE GENOMIC DNA]</scope>
    <source>
        <strain evidence="3">cv. E1</strain>
        <tissue evidence="2">Leaf</tissue>
    </source>
</reference>
<protein>
    <recommendedName>
        <fullName evidence="1">Reverse transcriptase Ty1/copia-type domain-containing protein</fullName>
    </recommendedName>
</protein>
<sequence length="222" mass="25432">MAIMPIYVNDLLLTGNGAIMIAEIKHILNSDFKMKDLGELNYFLRFEILRSNKGILLSQRKYALELIEDTGLGGAKHVITPMEQNMKLTIPEYDTELQQYDNDEVLTEEKEIFQRLIGSSKIIWLKGLLMELGAEDLKPAELYCDSKMALQIAANPVFHERTKYIEIDCHFIIEKIQEGVTKKEQVVSTNQLDDIMTKALGTQHHDFLMSKLGIKNVFRLPT</sequence>
<organism evidence="2 3">
    <name type="scientific">Gossypium stocksii</name>
    <dbReference type="NCBI Taxonomy" id="47602"/>
    <lineage>
        <taxon>Eukaryota</taxon>
        <taxon>Viridiplantae</taxon>
        <taxon>Streptophyta</taxon>
        <taxon>Embryophyta</taxon>
        <taxon>Tracheophyta</taxon>
        <taxon>Spermatophyta</taxon>
        <taxon>Magnoliopsida</taxon>
        <taxon>eudicotyledons</taxon>
        <taxon>Gunneridae</taxon>
        <taxon>Pentapetalae</taxon>
        <taxon>rosids</taxon>
        <taxon>malvids</taxon>
        <taxon>Malvales</taxon>
        <taxon>Malvaceae</taxon>
        <taxon>Malvoideae</taxon>
        <taxon>Gossypium</taxon>
    </lineage>
</organism>